<reference evidence="10" key="1">
    <citation type="journal article" date="2014" name="Int. J. Syst. Evol. Microbiol.">
        <title>Complete genome sequence of Corynebacterium casei LMG S-19264T (=DSM 44701T), isolated from a smear-ripened cheese.</title>
        <authorList>
            <consortium name="US DOE Joint Genome Institute (JGI-PGF)"/>
            <person name="Walter F."/>
            <person name="Albersmeier A."/>
            <person name="Kalinowski J."/>
            <person name="Ruckert C."/>
        </authorList>
    </citation>
    <scope>NUCLEOTIDE SEQUENCE</scope>
    <source>
        <strain evidence="10">CGMCC 1.15152</strain>
    </source>
</reference>
<dbReference type="PANTHER" id="PTHR12358">
    <property type="entry name" value="SPHINGOSINE KINASE"/>
    <property type="match status" value="1"/>
</dbReference>
<comment type="cofactor">
    <cofactor evidence="1">
        <name>Mg(2+)</name>
        <dbReference type="ChEBI" id="CHEBI:18420"/>
    </cofactor>
</comment>
<dbReference type="Pfam" id="PF19279">
    <property type="entry name" value="YegS_C"/>
    <property type="match status" value="1"/>
</dbReference>
<feature type="domain" description="DAGKc" evidence="9">
    <location>
        <begin position="2"/>
        <end position="129"/>
    </location>
</feature>
<dbReference type="SUPFAM" id="SSF111331">
    <property type="entry name" value="NAD kinase/diacylglycerol kinase-like"/>
    <property type="match status" value="1"/>
</dbReference>
<dbReference type="GO" id="GO:0008654">
    <property type="term" value="P:phospholipid biosynthetic process"/>
    <property type="evidence" value="ECO:0007669"/>
    <property type="project" value="UniProtKB-KW"/>
</dbReference>
<gene>
    <name evidence="10" type="ORF">GCM10010915_17240</name>
</gene>
<dbReference type="RefSeq" id="WP_188711856.1">
    <property type="nucleotide sequence ID" value="NZ_BMHO01000001.1"/>
</dbReference>
<dbReference type="Gene3D" id="3.40.50.10330">
    <property type="entry name" value="Probable inorganic polyphosphate/atp-NAD kinase, domain 1"/>
    <property type="match status" value="1"/>
</dbReference>
<dbReference type="InterPro" id="IPR016064">
    <property type="entry name" value="NAD/diacylglycerol_kinase_sf"/>
</dbReference>
<evidence type="ECO:0000313" key="11">
    <source>
        <dbReference type="Proteomes" id="UP000633205"/>
    </source>
</evidence>
<evidence type="ECO:0000256" key="2">
    <source>
        <dbReference type="ARBA" id="ARBA00005983"/>
    </source>
</evidence>
<evidence type="ECO:0000256" key="4">
    <source>
        <dbReference type="ARBA" id="ARBA00022741"/>
    </source>
</evidence>
<dbReference type="InterPro" id="IPR001206">
    <property type="entry name" value="Diacylglycerol_kinase_cat_dom"/>
</dbReference>
<evidence type="ECO:0000256" key="8">
    <source>
        <dbReference type="ARBA" id="ARBA00023264"/>
    </source>
</evidence>
<dbReference type="Proteomes" id="UP000633205">
    <property type="component" value="Unassembled WGS sequence"/>
</dbReference>
<evidence type="ECO:0000256" key="6">
    <source>
        <dbReference type="ARBA" id="ARBA00022840"/>
    </source>
</evidence>
<keyword evidence="6" id="KW-0067">ATP-binding</keyword>
<keyword evidence="5 10" id="KW-0418">Kinase</keyword>
<keyword evidence="8" id="KW-1208">Phospholipid metabolism</keyword>
<comment type="caution">
    <text evidence="10">The sequence shown here is derived from an EMBL/GenBank/DDBJ whole genome shotgun (WGS) entry which is preliminary data.</text>
</comment>
<name>A0A916YBK3_9MICO</name>
<keyword evidence="7" id="KW-0594">Phospholipid biosynthesis</keyword>
<reference evidence="10" key="2">
    <citation type="submission" date="2020-09" db="EMBL/GenBank/DDBJ databases">
        <authorList>
            <person name="Sun Q."/>
            <person name="Zhou Y."/>
        </authorList>
    </citation>
    <scope>NUCLEOTIDE SEQUENCE</scope>
    <source>
        <strain evidence="10">CGMCC 1.15152</strain>
    </source>
</reference>
<dbReference type="InterPro" id="IPR045540">
    <property type="entry name" value="YegS/DAGK_C"/>
</dbReference>
<dbReference type="Pfam" id="PF00781">
    <property type="entry name" value="DAGK_cat"/>
    <property type="match status" value="1"/>
</dbReference>
<evidence type="ECO:0000256" key="3">
    <source>
        <dbReference type="ARBA" id="ARBA00022679"/>
    </source>
</evidence>
<keyword evidence="11" id="KW-1185">Reference proteome</keyword>
<dbReference type="PANTHER" id="PTHR12358:SF54">
    <property type="entry name" value="SPHINGOSINE KINASE RELATED PROTEIN"/>
    <property type="match status" value="1"/>
</dbReference>
<dbReference type="Gene3D" id="2.60.200.40">
    <property type="match status" value="1"/>
</dbReference>
<comment type="similarity">
    <text evidence="2">Belongs to the diacylglycerol/lipid kinase family.</text>
</comment>
<sequence length="306" mass="31888">MSAPTRIGVVFNPSKGAPDKLEKALESVDATVTWHETDPDDPGIAAARAAIEAGAELVLAAGGDGTVRAVAAHLAESGADVDLGIVPLGTGNLLARNLEVPLGDVAAAVERAVIGEPRRIDVGWADTGQARYAFVVMAGFGIDAHMITETDDDLKDRAGWVAYVEALGRAVTASEVIDVRLTADDGEPRDGSAHTLIVGNCGTLQGGFTLLPDADPSDGELDLLLLDADGVGGWMDTLRNVVWDNGIARAFGRGADAQSSDSVTHRRVRSLSLELAEPRVVEVDGDEVAETTSLEITLQPGALRVR</sequence>
<keyword evidence="7" id="KW-0444">Lipid biosynthesis</keyword>
<keyword evidence="3" id="KW-0808">Transferase</keyword>
<dbReference type="GO" id="GO:0005524">
    <property type="term" value="F:ATP binding"/>
    <property type="evidence" value="ECO:0007669"/>
    <property type="project" value="UniProtKB-KW"/>
</dbReference>
<evidence type="ECO:0000259" key="9">
    <source>
        <dbReference type="PROSITE" id="PS50146"/>
    </source>
</evidence>
<keyword evidence="7" id="KW-0443">Lipid metabolism</keyword>
<organism evidence="10 11">
    <name type="scientific">Microbacterium faecale</name>
    <dbReference type="NCBI Taxonomy" id="1804630"/>
    <lineage>
        <taxon>Bacteria</taxon>
        <taxon>Bacillati</taxon>
        <taxon>Actinomycetota</taxon>
        <taxon>Actinomycetes</taxon>
        <taxon>Micrococcales</taxon>
        <taxon>Microbacteriaceae</taxon>
        <taxon>Microbacterium</taxon>
    </lineage>
</organism>
<evidence type="ECO:0000256" key="1">
    <source>
        <dbReference type="ARBA" id="ARBA00001946"/>
    </source>
</evidence>
<protein>
    <submittedName>
        <fullName evidence="10">Sphingosine kinase</fullName>
    </submittedName>
</protein>
<accession>A0A916YBK3</accession>
<dbReference type="GO" id="GO:0016301">
    <property type="term" value="F:kinase activity"/>
    <property type="evidence" value="ECO:0007669"/>
    <property type="project" value="UniProtKB-KW"/>
</dbReference>
<keyword evidence="4" id="KW-0547">Nucleotide-binding</keyword>
<dbReference type="SMART" id="SM00046">
    <property type="entry name" value="DAGKc"/>
    <property type="match status" value="1"/>
</dbReference>
<evidence type="ECO:0000256" key="7">
    <source>
        <dbReference type="ARBA" id="ARBA00023209"/>
    </source>
</evidence>
<dbReference type="InterPro" id="IPR050187">
    <property type="entry name" value="Lipid_Phosphate_FormReg"/>
</dbReference>
<proteinExistence type="inferred from homology"/>
<evidence type="ECO:0000313" key="10">
    <source>
        <dbReference type="EMBL" id="GGD37024.1"/>
    </source>
</evidence>
<dbReference type="AlphaFoldDB" id="A0A916YBK3"/>
<dbReference type="PROSITE" id="PS50146">
    <property type="entry name" value="DAGK"/>
    <property type="match status" value="1"/>
</dbReference>
<evidence type="ECO:0000256" key="5">
    <source>
        <dbReference type="ARBA" id="ARBA00022777"/>
    </source>
</evidence>
<dbReference type="EMBL" id="BMHO01000001">
    <property type="protein sequence ID" value="GGD37024.1"/>
    <property type="molecule type" value="Genomic_DNA"/>
</dbReference>
<dbReference type="InterPro" id="IPR017438">
    <property type="entry name" value="ATP-NAD_kinase_N"/>
</dbReference>